<proteinExistence type="predicted"/>
<keyword evidence="1" id="KW-0805">Transcription regulation</keyword>
<reference evidence="5 6" key="1">
    <citation type="journal article" date="2018" name="Genome Announc.">
        <title>Draft Genome Sequence of Lactococcus sp. Strain NtB2 (JCM 32569), Isolated from the Gut of the Higher Termite Nasutitermes takasagoensis.</title>
        <authorList>
            <person name="Noda S."/>
            <person name="Aihara C."/>
            <person name="Yuki M."/>
            <person name="Ohkuma M."/>
        </authorList>
    </citation>
    <scope>NUCLEOTIDE SEQUENCE [LARGE SCALE GENOMIC DNA]</scope>
    <source>
        <strain evidence="5 6">NtB2</strain>
    </source>
</reference>
<keyword evidence="3" id="KW-0804">Transcription</keyword>
<evidence type="ECO:0000313" key="6">
    <source>
        <dbReference type="Proteomes" id="UP000245021"/>
    </source>
</evidence>
<comment type="caution">
    <text evidence="5">The sequence shown here is derived from an EMBL/GenBank/DDBJ whole genome shotgun (WGS) entry which is preliminary data.</text>
</comment>
<organism evidence="5 6">
    <name type="scientific">Lactococcus termiticola</name>
    <dbReference type="NCBI Taxonomy" id="2169526"/>
    <lineage>
        <taxon>Bacteria</taxon>
        <taxon>Bacillati</taxon>
        <taxon>Bacillota</taxon>
        <taxon>Bacilli</taxon>
        <taxon>Lactobacillales</taxon>
        <taxon>Streptococcaceae</taxon>
        <taxon>Lactococcus</taxon>
    </lineage>
</organism>
<dbReference type="Pfam" id="PF12802">
    <property type="entry name" value="MarR_2"/>
    <property type="match status" value="1"/>
</dbReference>
<dbReference type="PANTHER" id="PTHR42756:SF1">
    <property type="entry name" value="TRANSCRIPTIONAL REPRESSOR OF EMRAB OPERON"/>
    <property type="match status" value="1"/>
</dbReference>
<evidence type="ECO:0000259" key="4">
    <source>
        <dbReference type="PROSITE" id="PS50995"/>
    </source>
</evidence>
<dbReference type="PRINTS" id="PR00598">
    <property type="entry name" value="HTHMARR"/>
</dbReference>
<dbReference type="PROSITE" id="PS50995">
    <property type="entry name" value="HTH_MARR_2"/>
    <property type="match status" value="1"/>
</dbReference>
<dbReference type="PANTHER" id="PTHR42756">
    <property type="entry name" value="TRANSCRIPTIONAL REGULATOR, MARR"/>
    <property type="match status" value="1"/>
</dbReference>
<sequence>MDYNQLAETFMHRVKGKGQTEVWSRFHAYTHGERQVLFYLYKSSGKPVMPSDIAKYTDTSTARVATILNNLEEKGLVTREISREDRRKILVGITGKGREIADAQRQKAISHVARILAEMGEEEATKFVQSFQNFLEIGIKIACAEEQEEEEKNV</sequence>
<dbReference type="GO" id="GO:0003700">
    <property type="term" value="F:DNA-binding transcription factor activity"/>
    <property type="evidence" value="ECO:0007669"/>
    <property type="project" value="InterPro"/>
</dbReference>
<evidence type="ECO:0000256" key="2">
    <source>
        <dbReference type="ARBA" id="ARBA00023125"/>
    </source>
</evidence>
<accession>A0A2R5HF01</accession>
<dbReference type="CDD" id="cd00090">
    <property type="entry name" value="HTH_ARSR"/>
    <property type="match status" value="1"/>
</dbReference>
<protein>
    <submittedName>
        <fullName evidence="5">MarR family transcriptional regulator</fullName>
    </submittedName>
</protein>
<gene>
    <name evidence="5" type="primary">marR_5</name>
    <name evidence="5" type="ORF">NtB2_00753</name>
</gene>
<dbReference type="SUPFAM" id="SSF46785">
    <property type="entry name" value="Winged helix' DNA-binding domain"/>
    <property type="match status" value="1"/>
</dbReference>
<keyword evidence="6" id="KW-1185">Reference proteome</keyword>
<evidence type="ECO:0000256" key="3">
    <source>
        <dbReference type="ARBA" id="ARBA00023163"/>
    </source>
</evidence>
<dbReference type="InterPro" id="IPR000835">
    <property type="entry name" value="HTH_MarR-typ"/>
</dbReference>
<keyword evidence="2" id="KW-0238">DNA-binding</keyword>
<name>A0A2R5HF01_9LACT</name>
<evidence type="ECO:0000256" key="1">
    <source>
        <dbReference type="ARBA" id="ARBA00023015"/>
    </source>
</evidence>
<dbReference type="RefSeq" id="WP_109245609.1">
    <property type="nucleotide sequence ID" value="NZ_BFFO01000004.1"/>
</dbReference>
<dbReference type="GO" id="GO:0003677">
    <property type="term" value="F:DNA binding"/>
    <property type="evidence" value="ECO:0007669"/>
    <property type="project" value="UniProtKB-KW"/>
</dbReference>
<dbReference type="EMBL" id="BFFO01000004">
    <property type="protein sequence ID" value="GBG96629.1"/>
    <property type="molecule type" value="Genomic_DNA"/>
</dbReference>
<dbReference type="SMART" id="SM00347">
    <property type="entry name" value="HTH_MARR"/>
    <property type="match status" value="1"/>
</dbReference>
<dbReference type="Gene3D" id="1.10.10.10">
    <property type="entry name" value="Winged helix-like DNA-binding domain superfamily/Winged helix DNA-binding domain"/>
    <property type="match status" value="1"/>
</dbReference>
<dbReference type="InterPro" id="IPR036388">
    <property type="entry name" value="WH-like_DNA-bd_sf"/>
</dbReference>
<evidence type="ECO:0000313" key="5">
    <source>
        <dbReference type="EMBL" id="GBG96629.1"/>
    </source>
</evidence>
<dbReference type="InterPro" id="IPR036390">
    <property type="entry name" value="WH_DNA-bd_sf"/>
</dbReference>
<dbReference type="Proteomes" id="UP000245021">
    <property type="component" value="Unassembled WGS sequence"/>
</dbReference>
<dbReference type="OrthoDB" id="3237509at2"/>
<feature type="domain" description="HTH marR-type" evidence="4">
    <location>
        <begin position="1"/>
        <end position="136"/>
    </location>
</feature>
<dbReference type="AlphaFoldDB" id="A0A2R5HF01"/>
<dbReference type="InterPro" id="IPR011991">
    <property type="entry name" value="ArsR-like_HTH"/>
</dbReference>